<dbReference type="EMBL" id="JAAIUW010000006">
    <property type="protein sequence ID" value="KAF7828209.1"/>
    <property type="molecule type" value="Genomic_DNA"/>
</dbReference>
<protein>
    <submittedName>
        <fullName evidence="2">Late embryogenesis abundant protein</fullName>
    </submittedName>
</protein>
<dbReference type="AlphaFoldDB" id="A0A834U1X1"/>
<reference evidence="2" key="1">
    <citation type="submission" date="2020-09" db="EMBL/GenBank/DDBJ databases">
        <title>Genome-Enabled Discovery of Anthraquinone Biosynthesis in Senna tora.</title>
        <authorList>
            <person name="Kang S.-H."/>
            <person name="Pandey R.P."/>
            <person name="Lee C.-M."/>
            <person name="Sim J.-S."/>
            <person name="Jeong J.-T."/>
            <person name="Choi B.-S."/>
            <person name="Jung M."/>
            <person name="Ginzburg D."/>
            <person name="Zhao K."/>
            <person name="Won S.Y."/>
            <person name="Oh T.-J."/>
            <person name="Yu Y."/>
            <person name="Kim N.-H."/>
            <person name="Lee O.R."/>
            <person name="Lee T.-H."/>
            <person name="Bashyal P."/>
            <person name="Kim T.-S."/>
            <person name="Lee W.-H."/>
            <person name="Kawkins C."/>
            <person name="Kim C.-K."/>
            <person name="Kim J.S."/>
            <person name="Ahn B.O."/>
            <person name="Rhee S.Y."/>
            <person name="Sohng J.K."/>
        </authorList>
    </citation>
    <scope>NUCLEOTIDE SEQUENCE</scope>
    <source>
        <tissue evidence="2">Leaf</tissue>
    </source>
</reference>
<proteinExistence type="predicted"/>
<dbReference type="PANTHER" id="PTHR31852">
    <property type="entry name" value="LATE EMBRYOGENESIS ABUNDANT (LEA) HYDROXYPROLINE-RICH GLYCOPROTEIN FAMILY"/>
    <property type="match status" value="1"/>
</dbReference>
<organism evidence="2 3">
    <name type="scientific">Senna tora</name>
    <dbReference type="NCBI Taxonomy" id="362788"/>
    <lineage>
        <taxon>Eukaryota</taxon>
        <taxon>Viridiplantae</taxon>
        <taxon>Streptophyta</taxon>
        <taxon>Embryophyta</taxon>
        <taxon>Tracheophyta</taxon>
        <taxon>Spermatophyta</taxon>
        <taxon>Magnoliopsida</taxon>
        <taxon>eudicotyledons</taxon>
        <taxon>Gunneridae</taxon>
        <taxon>Pentapetalae</taxon>
        <taxon>rosids</taxon>
        <taxon>fabids</taxon>
        <taxon>Fabales</taxon>
        <taxon>Fabaceae</taxon>
        <taxon>Caesalpinioideae</taxon>
        <taxon>Cassia clade</taxon>
        <taxon>Senna</taxon>
    </lineage>
</organism>
<evidence type="ECO:0000259" key="1">
    <source>
        <dbReference type="Pfam" id="PF03168"/>
    </source>
</evidence>
<sequence length="177" mass="19625">MNSNKPTHTQQRSGRCFVFLFAAFVMLCALLLVFASVVLRPRTPLLQLQSASLNHTPSSPFFILSHLTLTNPNFGTFAYHSGNMSVFYGNSTVGDAELGSGAVKGREVKSIDVPLNLRSNDNNNSHDILYGSLNLTTYIELRGTIRLLKIFNKKRTAHLACTIHLNLTSHSIHSYQC</sequence>
<dbReference type="Pfam" id="PF03168">
    <property type="entry name" value="LEA_2"/>
    <property type="match status" value="1"/>
</dbReference>
<accession>A0A834U1X1</accession>
<dbReference type="InterPro" id="IPR004864">
    <property type="entry name" value="LEA_2"/>
</dbReference>
<name>A0A834U1X1_9FABA</name>
<evidence type="ECO:0000313" key="2">
    <source>
        <dbReference type="EMBL" id="KAF7828209.1"/>
    </source>
</evidence>
<gene>
    <name evidence="2" type="ORF">G2W53_019373</name>
</gene>
<evidence type="ECO:0000313" key="3">
    <source>
        <dbReference type="Proteomes" id="UP000634136"/>
    </source>
</evidence>
<dbReference type="SUPFAM" id="SSF117070">
    <property type="entry name" value="LEA14-like"/>
    <property type="match status" value="1"/>
</dbReference>
<dbReference type="OrthoDB" id="1894389at2759"/>
<feature type="domain" description="Late embryogenesis abundant protein LEA-2 subgroup" evidence="1">
    <location>
        <begin position="66"/>
        <end position="162"/>
    </location>
</feature>
<dbReference type="Proteomes" id="UP000634136">
    <property type="component" value="Unassembled WGS sequence"/>
</dbReference>
<keyword evidence="3" id="KW-1185">Reference proteome</keyword>
<dbReference type="InterPro" id="IPR055301">
    <property type="entry name" value="Lea14-like_2"/>
</dbReference>
<comment type="caution">
    <text evidence="2">The sequence shown here is derived from an EMBL/GenBank/DDBJ whole genome shotgun (WGS) entry which is preliminary data.</text>
</comment>